<keyword evidence="3" id="KW-1185">Reference proteome</keyword>
<organism evidence="2 3">
    <name type="scientific">Hymenobacter psychrotolerans DSM 18569</name>
    <dbReference type="NCBI Taxonomy" id="1121959"/>
    <lineage>
        <taxon>Bacteria</taxon>
        <taxon>Pseudomonadati</taxon>
        <taxon>Bacteroidota</taxon>
        <taxon>Cytophagia</taxon>
        <taxon>Cytophagales</taxon>
        <taxon>Hymenobacteraceae</taxon>
        <taxon>Hymenobacter</taxon>
    </lineage>
</organism>
<evidence type="ECO:0000313" key="3">
    <source>
        <dbReference type="Proteomes" id="UP000183947"/>
    </source>
</evidence>
<dbReference type="InterPro" id="IPR025296">
    <property type="entry name" value="DUF4158"/>
</dbReference>
<protein>
    <recommendedName>
        <fullName evidence="1">DUF4158 domain-containing protein</fullName>
    </recommendedName>
</protein>
<proteinExistence type="predicted"/>
<dbReference type="STRING" id="1121959.SAMN02746009_02505"/>
<feature type="domain" description="DUF4158" evidence="1">
    <location>
        <begin position="7"/>
        <end position="126"/>
    </location>
</feature>
<gene>
    <name evidence="2" type="ORF">SAMN02746009_02505</name>
</gene>
<accession>A0A1M6ZKV1</accession>
<reference evidence="3" key="1">
    <citation type="submission" date="2016-11" db="EMBL/GenBank/DDBJ databases">
        <authorList>
            <person name="Varghese N."/>
            <person name="Submissions S."/>
        </authorList>
    </citation>
    <scope>NUCLEOTIDE SEQUENCE [LARGE SCALE GENOMIC DNA]</scope>
    <source>
        <strain evidence="3">DSM 18569</strain>
    </source>
</reference>
<sequence>MARYLFLLDATQRRAFDQPPVFNPPQRQLFFALPDWATRSLATLLAPHSRGGFVLQVGYFKTTGCFFPVDRFLATDQAYVQQRYHLGAVEWTRYGKVTRFNHQQQILQQFGVPPFEQVEAAVRQQVTHFARLLGPPFSVSIQALSCLLWLKSFSPMLTRRPVDPLKRPSWRPGQRGGGGFRYL</sequence>
<dbReference type="Pfam" id="PF13700">
    <property type="entry name" value="DUF4158"/>
    <property type="match status" value="1"/>
</dbReference>
<evidence type="ECO:0000259" key="1">
    <source>
        <dbReference type="Pfam" id="PF13700"/>
    </source>
</evidence>
<dbReference type="Proteomes" id="UP000183947">
    <property type="component" value="Unassembled WGS sequence"/>
</dbReference>
<name>A0A1M6ZKV1_9BACT</name>
<dbReference type="RefSeq" id="WP_044518448.1">
    <property type="nucleotide sequence ID" value="NZ_FRAS01000013.1"/>
</dbReference>
<evidence type="ECO:0000313" key="2">
    <source>
        <dbReference type="EMBL" id="SHL30993.1"/>
    </source>
</evidence>
<dbReference type="OrthoDB" id="922297at2"/>
<dbReference type="EMBL" id="FRAS01000013">
    <property type="protein sequence ID" value="SHL30993.1"/>
    <property type="molecule type" value="Genomic_DNA"/>
</dbReference>
<dbReference type="AlphaFoldDB" id="A0A1M6ZKV1"/>